<proteinExistence type="inferred from homology"/>
<comment type="similarity">
    <text evidence="1">Belongs to the peptidase S58 family.</text>
</comment>
<dbReference type="InterPro" id="IPR016117">
    <property type="entry name" value="ArgJ-like_dom_sf"/>
</dbReference>
<protein>
    <submittedName>
        <fullName evidence="2">Peptidase S58 DmpA</fullName>
    </submittedName>
</protein>
<gene>
    <name evidence="2" type="ORF">B1B_11420</name>
</gene>
<reference evidence="2" key="2">
    <citation type="journal article" date="2014" name="ISME J.">
        <title>Microbial stratification in low pH oxic and suboxic macroscopic growths along an acid mine drainage.</title>
        <authorList>
            <person name="Mendez-Garcia C."/>
            <person name="Mesa V."/>
            <person name="Sprenger R.R."/>
            <person name="Richter M."/>
            <person name="Diez M.S."/>
            <person name="Solano J."/>
            <person name="Bargiela R."/>
            <person name="Golyshina O.V."/>
            <person name="Manteca A."/>
            <person name="Ramos J.L."/>
            <person name="Gallego J.R."/>
            <person name="Llorente I."/>
            <person name="Martins Dos Santos V.A."/>
            <person name="Jensen O.N."/>
            <person name="Pelaez A.I."/>
            <person name="Sanchez J."/>
            <person name="Ferrer M."/>
        </authorList>
    </citation>
    <scope>NUCLEOTIDE SEQUENCE</scope>
</reference>
<name>T1B6P1_9ZZZZ</name>
<evidence type="ECO:0000256" key="1">
    <source>
        <dbReference type="ARBA" id="ARBA00007068"/>
    </source>
</evidence>
<dbReference type="EMBL" id="AUZY01007418">
    <property type="protein sequence ID" value="EQD49900.1"/>
    <property type="molecule type" value="Genomic_DNA"/>
</dbReference>
<dbReference type="GO" id="GO:0004177">
    <property type="term" value="F:aminopeptidase activity"/>
    <property type="evidence" value="ECO:0007669"/>
    <property type="project" value="TreeGrafter"/>
</dbReference>
<dbReference type="PANTHER" id="PTHR36512">
    <property type="entry name" value="D-AMINOPEPTIDASE"/>
    <property type="match status" value="1"/>
</dbReference>
<dbReference type="Pfam" id="PF03576">
    <property type="entry name" value="Peptidase_S58"/>
    <property type="match status" value="1"/>
</dbReference>
<accession>T1B6P1</accession>
<reference evidence="2" key="1">
    <citation type="submission" date="2013-08" db="EMBL/GenBank/DDBJ databases">
        <authorList>
            <person name="Mendez C."/>
            <person name="Richter M."/>
            <person name="Ferrer M."/>
            <person name="Sanchez J."/>
        </authorList>
    </citation>
    <scope>NUCLEOTIDE SEQUENCE</scope>
</reference>
<dbReference type="AlphaFoldDB" id="T1B6P1"/>
<comment type="caution">
    <text evidence="2">The sequence shown here is derived from an EMBL/GenBank/DDBJ whole genome shotgun (WGS) entry which is preliminary data.</text>
</comment>
<organism evidence="2">
    <name type="scientific">mine drainage metagenome</name>
    <dbReference type="NCBI Taxonomy" id="410659"/>
    <lineage>
        <taxon>unclassified sequences</taxon>
        <taxon>metagenomes</taxon>
        <taxon>ecological metagenomes</taxon>
    </lineage>
</organism>
<dbReference type="PROSITE" id="PS51257">
    <property type="entry name" value="PROKAR_LIPOPROTEIN"/>
    <property type="match status" value="1"/>
</dbReference>
<dbReference type="SUPFAM" id="SSF56266">
    <property type="entry name" value="DmpA/ArgJ-like"/>
    <property type="match status" value="1"/>
</dbReference>
<dbReference type="InterPro" id="IPR005321">
    <property type="entry name" value="Peptidase_S58_DmpA"/>
</dbReference>
<evidence type="ECO:0000313" key="2">
    <source>
        <dbReference type="EMBL" id="EQD49900.1"/>
    </source>
</evidence>
<sequence length="198" mass="19642">MGRSEPDAIPALRIGHATAPSGNTGVTVACLDRAAPAVVSLRGGASATFDTGSLSLDATFGRRWAIFLAGGSLFGLDAARGVRTALLDAGAGAPVFASNRRIVPIAGAALYDLPPDGSELPDYAQLGADAVRSARPGRCREGRVGAGAGATVGKYLGREHAMKGGIGFAAGVAPGGARVVVLVAVNAVGAVRDPTRGV</sequence>
<dbReference type="PANTHER" id="PTHR36512:SF3">
    <property type="entry name" value="BLR5678 PROTEIN"/>
    <property type="match status" value="1"/>
</dbReference>
<dbReference type="Gene3D" id="3.60.70.12">
    <property type="entry name" value="L-amino peptidase D-ALA esterase/amidase"/>
    <property type="match status" value="1"/>
</dbReference>
<feature type="non-terminal residue" evidence="2">
    <location>
        <position position="198"/>
    </location>
</feature>